<keyword evidence="9" id="KW-0804">Transcription</keyword>
<evidence type="ECO:0000256" key="6">
    <source>
        <dbReference type="ARBA" id="ARBA00023015"/>
    </source>
</evidence>
<dbReference type="GO" id="GO:0043565">
    <property type="term" value="F:sequence-specific DNA binding"/>
    <property type="evidence" value="ECO:0007669"/>
    <property type="project" value="InterPro"/>
</dbReference>
<keyword evidence="6" id="KW-0805">Transcription regulation</keyword>
<keyword evidence="3" id="KW-0479">Metal-binding</keyword>
<evidence type="ECO:0000256" key="1">
    <source>
        <dbReference type="ARBA" id="ARBA00004642"/>
    </source>
</evidence>
<evidence type="ECO:0000256" key="2">
    <source>
        <dbReference type="ARBA" id="ARBA00006177"/>
    </source>
</evidence>
<evidence type="ECO:0000256" key="7">
    <source>
        <dbReference type="ARBA" id="ARBA00023054"/>
    </source>
</evidence>
<keyword evidence="7" id="KW-0175">Coiled coil</keyword>
<evidence type="ECO:0000256" key="8">
    <source>
        <dbReference type="ARBA" id="ARBA00023125"/>
    </source>
</evidence>
<evidence type="ECO:0000256" key="3">
    <source>
        <dbReference type="ARBA" id="ARBA00022723"/>
    </source>
</evidence>
<evidence type="ECO:0000313" key="14">
    <source>
        <dbReference type="EMBL" id="KAE9536168.1"/>
    </source>
</evidence>
<evidence type="ECO:0000256" key="4">
    <source>
        <dbReference type="ARBA" id="ARBA00022771"/>
    </source>
</evidence>
<evidence type="ECO:0000256" key="5">
    <source>
        <dbReference type="ARBA" id="ARBA00022833"/>
    </source>
</evidence>
<dbReference type="PROSITE" id="PS50950">
    <property type="entry name" value="ZF_THAP"/>
    <property type="match status" value="1"/>
</dbReference>
<keyword evidence="4 12" id="KW-0863">Zinc-finger</keyword>
<evidence type="ECO:0000259" key="13">
    <source>
        <dbReference type="PROSITE" id="PS50950"/>
    </source>
</evidence>
<dbReference type="EMBL" id="VYZN01000024">
    <property type="protein sequence ID" value="KAE9536168.1"/>
    <property type="molecule type" value="Genomic_DNA"/>
</dbReference>
<dbReference type="GO" id="GO:0005654">
    <property type="term" value="C:nucleoplasm"/>
    <property type="evidence" value="ECO:0007669"/>
    <property type="project" value="UniProtKB-SubCell"/>
</dbReference>
<dbReference type="SMART" id="SM00692">
    <property type="entry name" value="DM3"/>
    <property type="match status" value="1"/>
</dbReference>
<dbReference type="GO" id="GO:0008270">
    <property type="term" value="F:zinc ion binding"/>
    <property type="evidence" value="ECO:0007669"/>
    <property type="project" value="UniProtKB-KW"/>
</dbReference>
<comment type="subcellular location">
    <subcellularLocation>
        <location evidence="1">Nucleus</location>
        <location evidence="1">Nucleoplasm</location>
    </subcellularLocation>
</comment>
<keyword evidence="15" id="KW-1185">Reference proteome</keyword>
<dbReference type="PANTHER" id="PTHR46600">
    <property type="entry name" value="THAP DOMAIN-CONTAINING"/>
    <property type="match status" value="1"/>
</dbReference>
<gene>
    <name evidence="14" type="ORF">AGLY_007391</name>
</gene>
<evidence type="ECO:0000256" key="11">
    <source>
        <dbReference type="ARBA" id="ARBA00023306"/>
    </source>
</evidence>
<evidence type="ECO:0000256" key="10">
    <source>
        <dbReference type="ARBA" id="ARBA00023242"/>
    </source>
</evidence>
<dbReference type="SUPFAM" id="SSF57716">
    <property type="entry name" value="Glucocorticoid receptor-like (DNA-binding domain)"/>
    <property type="match status" value="1"/>
</dbReference>
<sequence length="240" mass="27483">MPSCFICKRSRSSTSKLQNITFHKFLTNQTIRDKWYDFVIENGLKIDNINNNSILCSSHFDESLFLVHKNTRHLCKNAVPNIIISRAKNVYPEVRKSGQSSSFFLEALSDLPTNDIGYEQLSIPAEQPLQLDSNTNSEDYTIQVSLSYVLNNLFIVEKSEVFLAASNIVDQDTPKRKFLKFGVCKLLDQVDVKNKKKYNLRRANKKIASLKTIISQLRKENLINDDASNILLESFGKQKI</sequence>
<proteinExistence type="inferred from homology"/>
<evidence type="ECO:0000256" key="9">
    <source>
        <dbReference type="ARBA" id="ARBA00023163"/>
    </source>
</evidence>
<keyword evidence="10" id="KW-0539">Nucleus</keyword>
<dbReference type="AlphaFoldDB" id="A0A6G0TQS8"/>
<evidence type="ECO:0000313" key="15">
    <source>
        <dbReference type="Proteomes" id="UP000475862"/>
    </source>
</evidence>
<name>A0A6G0TQS8_APHGL</name>
<evidence type="ECO:0000256" key="12">
    <source>
        <dbReference type="PROSITE-ProRule" id="PRU00309"/>
    </source>
</evidence>
<comment type="caution">
    <text evidence="14">The sequence shown here is derived from an EMBL/GenBank/DDBJ whole genome shotgun (WGS) entry which is preliminary data.</text>
</comment>
<keyword evidence="5" id="KW-0862">Zinc</keyword>
<dbReference type="Pfam" id="PF05485">
    <property type="entry name" value="THAP"/>
    <property type="match status" value="1"/>
</dbReference>
<comment type="similarity">
    <text evidence="2">Belongs to the THAP1 family.</text>
</comment>
<keyword evidence="8 12" id="KW-0238">DNA-binding</keyword>
<accession>A0A6G0TQS8</accession>
<dbReference type="OrthoDB" id="6600737at2759"/>
<protein>
    <recommendedName>
        <fullName evidence="13">THAP-type domain-containing protein</fullName>
    </recommendedName>
</protein>
<organism evidence="14 15">
    <name type="scientific">Aphis glycines</name>
    <name type="common">Soybean aphid</name>
    <dbReference type="NCBI Taxonomy" id="307491"/>
    <lineage>
        <taxon>Eukaryota</taxon>
        <taxon>Metazoa</taxon>
        <taxon>Ecdysozoa</taxon>
        <taxon>Arthropoda</taxon>
        <taxon>Hexapoda</taxon>
        <taxon>Insecta</taxon>
        <taxon>Pterygota</taxon>
        <taxon>Neoptera</taxon>
        <taxon>Paraneoptera</taxon>
        <taxon>Hemiptera</taxon>
        <taxon>Sternorrhyncha</taxon>
        <taxon>Aphidomorpha</taxon>
        <taxon>Aphidoidea</taxon>
        <taxon>Aphididae</taxon>
        <taxon>Aphidini</taxon>
        <taxon>Aphis</taxon>
        <taxon>Aphis</taxon>
    </lineage>
</organism>
<reference evidence="14 15" key="1">
    <citation type="submission" date="2019-08" db="EMBL/GenBank/DDBJ databases">
        <title>The genome of the soybean aphid Biotype 1, its phylome, world population structure and adaptation to the North American continent.</title>
        <authorList>
            <person name="Giordano R."/>
            <person name="Donthu R.K."/>
            <person name="Hernandez A.G."/>
            <person name="Wright C.L."/>
            <person name="Zimin A.V."/>
        </authorList>
    </citation>
    <scope>NUCLEOTIDE SEQUENCE [LARGE SCALE GENOMIC DNA]</scope>
    <source>
        <tissue evidence="14">Whole aphids</tissue>
    </source>
</reference>
<dbReference type="PANTHER" id="PTHR46600:SF1">
    <property type="entry name" value="THAP DOMAIN-CONTAINING PROTEIN 1"/>
    <property type="match status" value="1"/>
</dbReference>
<feature type="domain" description="THAP-type" evidence="13">
    <location>
        <begin position="1"/>
        <end position="83"/>
    </location>
</feature>
<dbReference type="InterPro" id="IPR026516">
    <property type="entry name" value="THAP1/10"/>
</dbReference>
<dbReference type="InterPro" id="IPR006612">
    <property type="entry name" value="THAP_Znf"/>
</dbReference>
<keyword evidence="11" id="KW-0131">Cell cycle</keyword>
<dbReference type="Proteomes" id="UP000475862">
    <property type="component" value="Unassembled WGS sequence"/>
</dbReference>